<protein>
    <submittedName>
        <fullName evidence="1">Uncharacterized protein</fullName>
    </submittedName>
</protein>
<dbReference type="EMBL" id="JAAHFQ010000002">
    <property type="protein sequence ID" value="NER26114.1"/>
    <property type="molecule type" value="Genomic_DNA"/>
</dbReference>
<comment type="caution">
    <text evidence="1">The sequence shown here is derived from an EMBL/GenBank/DDBJ whole genome shotgun (WGS) entry which is preliminary data.</text>
</comment>
<accession>A0A6B3N7P9</accession>
<evidence type="ECO:0000313" key="1">
    <source>
        <dbReference type="EMBL" id="NER26114.1"/>
    </source>
</evidence>
<dbReference type="AlphaFoldDB" id="A0A6B3N7P9"/>
<name>A0A6B3N7P9_9CYAN</name>
<reference evidence="1" key="1">
    <citation type="submission" date="2019-11" db="EMBL/GenBank/DDBJ databases">
        <title>Genomic insights into an expanded diversity of filamentous marine cyanobacteria reveals the extraordinary biosynthetic potential of Moorea and Okeania.</title>
        <authorList>
            <person name="Ferreira Leao T."/>
            <person name="Wang M."/>
            <person name="Moss N."/>
            <person name="Da Silva R."/>
            <person name="Sanders J."/>
            <person name="Nurk S."/>
            <person name="Gurevich A."/>
            <person name="Humphrey G."/>
            <person name="Reher R."/>
            <person name="Zhu Q."/>
            <person name="Belda-Ferre P."/>
            <person name="Glukhov E."/>
            <person name="Rex R."/>
            <person name="Dorrestein P.C."/>
            <person name="Knight R."/>
            <person name="Pevzner P."/>
            <person name="Gerwick W.H."/>
            <person name="Gerwick L."/>
        </authorList>
    </citation>
    <scope>NUCLEOTIDE SEQUENCE</scope>
    <source>
        <strain evidence="1">SIO1C4</strain>
    </source>
</reference>
<proteinExistence type="predicted"/>
<sequence>MTVPDESASANSVPAAAVIRRMQALSGIIGRKASAGGSSSLPLKARAQLWLGGGNCRARVQEG</sequence>
<organism evidence="1">
    <name type="scientific">Symploca sp. SIO1C4</name>
    <dbReference type="NCBI Taxonomy" id="2607765"/>
    <lineage>
        <taxon>Bacteria</taxon>
        <taxon>Bacillati</taxon>
        <taxon>Cyanobacteriota</taxon>
        <taxon>Cyanophyceae</taxon>
        <taxon>Coleofasciculales</taxon>
        <taxon>Coleofasciculaceae</taxon>
        <taxon>Symploca</taxon>
    </lineage>
</organism>
<gene>
    <name evidence="1" type="ORF">F6J89_00155</name>
</gene>